<dbReference type="PANTHER" id="PTHR21621">
    <property type="entry name" value="RIBOSOMAL PROTEIN S6 MODIFICATION PROTEIN"/>
    <property type="match status" value="1"/>
</dbReference>
<organism evidence="3 4">
    <name type="scientific">Bradyrhizobium japonicum</name>
    <dbReference type="NCBI Taxonomy" id="375"/>
    <lineage>
        <taxon>Bacteria</taxon>
        <taxon>Pseudomonadati</taxon>
        <taxon>Pseudomonadota</taxon>
        <taxon>Alphaproteobacteria</taxon>
        <taxon>Hyphomicrobiales</taxon>
        <taxon>Nitrobacteraceae</taxon>
        <taxon>Bradyrhizobium</taxon>
    </lineage>
</organism>
<dbReference type="PANTHER" id="PTHR21621:SF0">
    <property type="entry name" value="BETA-CITRYLGLUTAMATE SYNTHASE B-RELATED"/>
    <property type="match status" value="1"/>
</dbReference>
<dbReference type="GO" id="GO:0018169">
    <property type="term" value="F:ribosomal S6-glutamic acid ligase activity"/>
    <property type="evidence" value="ECO:0007669"/>
    <property type="project" value="TreeGrafter"/>
</dbReference>
<dbReference type="Proteomes" id="UP000030377">
    <property type="component" value="Unassembled WGS sequence"/>
</dbReference>
<dbReference type="AlphaFoldDB" id="A0A0A3XJ14"/>
<dbReference type="PROSITE" id="PS50975">
    <property type="entry name" value="ATP_GRASP"/>
    <property type="match status" value="1"/>
</dbReference>
<accession>A0A0A3XJ14</accession>
<evidence type="ECO:0000256" key="1">
    <source>
        <dbReference type="PROSITE-ProRule" id="PRU00409"/>
    </source>
</evidence>
<gene>
    <name evidence="3" type="ORF">MA20_40275</name>
</gene>
<evidence type="ECO:0000313" key="4">
    <source>
        <dbReference type="Proteomes" id="UP000030377"/>
    </source>
</evidence>
<feature type="domain" description="ATP-grasp" evidence="2">
    <location>
        <begin position="66"/>
        <end position="306"/>
    </location>
</feature>
<protein>
    <submittedName>
        <fullName evidence="3">RimK-like protein</fullName>
    </submittedName>
</protein>
<dbReference type="RefSeq" id="WP_028159959.1">
    <property type="nucleotide sequence ID" value="NZ_JANUDC010000001.1"/>
</dbReference>
<reference evidence="3 4" key="1">
    <citation type="submission" date="2014-09" db="EMBL/GenBank/DDBJ databases">
        <title>Draft genome of Bradyrhizobium japonicum Is-34.</title>
        <authorList>
            <person name="Tsurumaru H."/>
            <person name="Yamakawa T."/>
            <person name="Hashimoto S."/>
            <person name="Okizaki K."/>
            <person name="Kanesaki Y."/>
            <person name="Yoshikawa H."/>
            <person name="Yajima S."/>
        </authorList>
    </citation>
    <scope>NUCLEOTIDE SEQUENCE [LARGE SCALE GENOMIC DNA]</scope>
    <source>
        <strain evidence="3 4">Is-34</strain>
    </source>
</reference>
<proteinExistence type="predicted"/>
<dbReference type="EMBL" id="JRPN01000035">
    <property type="protein sequence ID" value="KGT74320.1"/>
    <property type="molecule type" value="Genomic_DNA"/>
</dbReference>
<name>A0A0A3XJ14_BRAJP</name>
<dbReference type="SUPFAM" id="SSF56059">
    <property type="entry name" value="Glutathione synthetase ATP-binding domain-like"/>
    <property type="match status" value="1"/>
</dbReference>
<keyword evidence="1" id="KW-0067">ATP-binding</keyword>
<dbReference type="GO" id="GO:0009432">
    <property type="term" value="P:SOS response"/>
    <property type="evidence" value="ECO:0007669"/>
    <property type="project" value="TreeGrafter"/>
</dbReference>
<evidence type="ECO:0000259" key="2">
    <source>
        <dbReference type="PROSITE" id="PS50975"/>
    </source>
</evidence>
<comment type="caution">
    <text evidence="3">The sequence shown here is derived from an EMBL/GenBank/DDBJ whole genome shotgun (WGS) entry which is preliminary data.</text>
</comment>
<sequence>MASGERIFVQAIRRYCATHGIALDVRAGGWLLAMRGRAKRHFAFGYDIGLNSAIAHRLANDKSATAEVLALEGVPCVPHHLFLNPSMGAHVAGPDWQQAMLALLRQNPHGVVVKPNEGTSGRAVFKVTDRDALDRAVTEVFASSLGLVIAPYVEIEDEVRVILLDGQPMLVYRKERPQVVGDGVHTLRELATAAGHDRGLSELGTREVNAIVPKGEQRILNWRHNLDAGARPVLMEDGEVRAACAKLAVEAADTIGITFAAIDVVRVDGAWRVLEINSGVMMEALAKLHPELVQATYDAALDRVFGDKG</sequence>
<evidence type="ECO:0000313" key="3">
    <source>
        <dbReference type="EMBL" id="KGT74320.1"/>
    </source>
</evidence>
<dbReference type="GO" id="GO:0005737">
    <property type="term" value="C:cytoplasm"/>
    <property type="evidence" value="ECO:0007669"/>
    <property type="project" value="TreeGrafter"/>
</dbReference>
<dbReference type="Gene3D" id="3.30.470.20">
    <property type="entry name" value="ATP-grasp fold, B domain"/>
    <property type="match status" value="2"/>
</dbReference>
<keyword evidence="1" id="KW-0547">Nucleotide-binding</keyword>
<dbReference type="InterPro" id="IPR011761">
    <property type="entry name" value="ATP-grasp"/>
</dbReference>
<dbReference type="GO" id="GO:0005524">
    <property type="term" value="F:ATP binding"/>
    <property type="evidence" value="ECO:0007669"/>
    <property type="project" value="UniProtKB-UniRule"/>
</dbReference>
<dbReference type="GO" id="GO:0046872">
    <property type="term" value="F:metal ion binding"/>
    <property type="evidence" value="ECO:0007669"/>
    <property type="project" value="InterPro"/>
</dbReference>